<sequence>MPDPQRPRVLLVDDEEAITSTLGPYLERAGFEVIVAADGEEALERHAESRPDIVVSDVLMPGLDGRGLVRRLRQSETWTPVILLTQVDEASERAAALDEGADDYLGKPFLPSELVSRIRAVLRRTIGGRPLSAANLLLSDALELDRSGRRTRVEGRTVDLTPKAVALLDYLMAHPDEVHTREHLLSALWGFEFAVTTRAVDHRVAELRRVLGDDAQRPRWIETVPGAGYRFCGRVVQR</sequence>
<evidence type="ECO:0000313" key="11">
    <source>
        <dbReference type="Proteomes" id="UP001500851"/>
    </source>
</evidence>
<dbReference type="InterPro" id="IPR036388">
    <property type="entry name" value="WH-like_DNA-bd_sf"/>
</dbReference>
<dbReference type="PROSITE" id="PS51755">
    <property type="entry name" value="OMPR_PHOB"/>
    <property type="match status" value="1"/>
</dbReference>
<dbReference type="SUPFAM" id="SSF52172">
    <property type="entry name" value="CheY-like"/>
    <property type="match status" value="1"/>
</dbReference>
<reference evidence="10 11" key="1">
    <citation type="journal article" date="2019" name="Int. J. Syst. Evol. Microbiol.">
        <title>The Global Catalogue of Microorganisms (GCM) 10K type strain sequencing project: providing services to taxonomists for standard genome sequencing and annotation.</title>
        <authorList>
            <consortium name="The Broad Institute Genomics Platform"/>
            <consortium name="The Broad Institute Genome Sequencing Center for Infectious Disease"/>
            <person name="Wu L."/>
            <person name="Ma J."/>
        </authorList>
    </citation>
    <scope>NUCLEOTIDE SEQUENCE [LARGE SCALE GENOMIC DNA]</scope>
    <source>
        <strain evidence="10 11">JCM 14736</strain>
    </source>
</reference>
<dbReference type="SMART" id="SM00448">
    <property type="entry name" value="REC"/>
    <property type="match status" value="1"/>
</dbReference>
<feature type="DNA-binding region" description="OmpR/PhoB-type" evidence="7">
    <location>
        <begin position="134"/>
        <end position="233"/>
    </location>
</feature>
<evidence type="ECO:0000256" key="6">
    <source>
        <dbReference type="PROSITE-ProRule" id="PRU00169"/>
    </source>
</evidence>
<evidence type="ECO:0000256" key="1">
    <source>
        <dbReference type="ARBA" id="ARBA00022553"/>
    </source>
</evidence>
<dbReference type="CDD" id="cd17574">
    <property type="entry name" value="REC_OmpR"/>
    <property type="match status" value="1"/>
</dbReference>
<feature type="domain" description="Response regulatory" evidence="8">
    <location>
        <begin position="8"/>
        <end position="122"/>
    </location>
</feature>
<dbReference type="EMBL" id="BAAAOB010000006">
    <property type="protein sequence ID" value="GAA1799770.1"/>
    <property type="molecule type" value="Genomic_DNA"/>
</dbReference>
<evidence type="ECO:0000259" key="9">
    <source>
        <dbReference type="PROSITE" id="PS51755"/>
    </source>
</evidence>
<dbReference type="PROSITE" id="PS50110">
    <property type="entry name" value="RESPONSE_REGULATORY"/>
    <property type="match status" value="1"/>
</dbReference>
<dbReference type="RefSeq" id="WP_344033530.1">
    <property type="nucleotide sequence ID" value="NZ_BAAAOB010000006.1"/>
</dbReference>
<accession>A0ABN2LUP7</accession>
<name>A0ABN2LUP7_9MICO</name>
<comment type="caution">
    <text evidence="10">The sequence shown here is derived from an EMBL/GenBank/DDBJ whole genome shotgun (WGS) entry which is preliminary data.</text>
</comment>
<dbReference type="InterPro" id="IPR011006">
    <property type="entry name" value="CheY-like_superfamily"/>
</dbReference>
<dbReference type="InterPro" id="IPR001867">
    <property type="entry name" value="OmpR/PhoB-type_DNA-bd"/>
</dbReference>
<evidence type="ECO:0000256" key="7">
    <source>
        <dbReference type="PROSITE-ProRule" id="PRU01091"/>
    </source>
</evidence>
<evidence type="ECO:0000259" key="8">
    <source>
        <dbReference type="PROSITE" id="PS50110"/>
    </source>
</evidence>
<evidence type="ECO:0000256" key="2">
    <source>
        <dbReference type="ARBA" id="ARBA00023012"/>
    </source>
</evidence>
<organism evidence="10 11">
    <name type="scientific">Leucobacter iarius</name>
    <dbReference type="NCBI Taxonomy" id="333963"/>
    <lineage>
        <taxon>Bacteria</taxon>
        <taxon>Bacillati</taxon>
        <taxon>Actinomycetota</taxon>
        <taxon>Actinomycetes</taxon>
        <taxon>Micrococcales</taxon>
        <taxon>Microbacteriaceae</taxon>
        <taxon>Leucobacter</taxon>
    </lineage>
</organism>
<proteinExistence type="predicted"/>
<keyword evidence="11" id="KW-1185">Reference proteome</keyword>
<dbReference type="Proteomes" id="UP001500851">
    <property type="component" value="Unassembled WGS sequence"/>
</dbReference>
<keyword evidence="5" id="KW-0804">Transcription</keyword>
<evidence type="ECO:0000256" key="3">
    <source>
        <dbReference type="ARBA" id="ARBA00023015"/>
    </source>
</evidence>
<keyword evidence="1 6" id="KW-0597">Phosphoprotein</keyword>
<dbReference type="Gene3D" id="1.10.10.10">
    <property type="entry name" value="Winged helix-like DNA-binding domain superfamily/Winged helix DNA-binding domain"/>
    <property type="match status" value="1"/>
</dbReference>
<evidence type="ECO:0000256" key="4">
    <source>
        <dbReference type="ARBA" id="ARBA00023125"/>
    </source>
</evidence>
<dbReference type="Gene3D" id="3.40.50.2300">
    <property type="match status" value="1"/>
</dbReference>
<dbReference type="CDD" id="cd00383">
    <property type="entry name" value="trans_reg_C"/>
    <property type="match status" value="1"/>
</dbReference>
<dbReference type="InterPro" id="IPR039420">
    <property type="entry name" value="WalR-like"/>
</dbReference>
<dbReference type="PANTHER" id="PTHR48111">
    <property type="entry name" value="REGULATOR OF RPOS"/>
    <property type="match status" value="1"/>
</dbReference>
<feature type="domain" description="OmpR/PhoB-type" evidence="9">
    <location>
        <begin position="134"/>
        <end position="233"/>
    </location>
</feature>
<evidence type="ECO:0000313" key="10">
    <source>
        <dbReference type="EMBL" id="GAA1799770.1"/>
    </source>
</evidence>
<dbReference type="SMART" id="SM00862">
    <property type="entry name" value="Trans_reg_C"/>
    <property type="match status" value="1"/>
</dbReference>
<evidence type="ECO:0000256" key="5">
    <source>
        <dbReference type="ARBA" id="ARBA00023163"/>
    </source>
</evidence>
<protein>
    <submittedName>
        <fullName evidence="10">Response regulator</fullName>
    </submittedName>
</protein>
<keyword evidence="4 7" id="KW-0238">DNA-binding</keyword>
<dbReference type="Pfam" id="PF00072">
    <property type="entry name" value="Response_reg"/>
    <property type="match status" value="1"/>
</dbReference>
<feature type="modified residue" description="4-aspartylphosphate" evidence="6">
    <location>
        <position position="57"/>
    </location>
</feature>
<keyword evidence="2" id="KW-0902">Two-component regulatory system</keyword>
<gene>
    <name evidence="10" type="ORF">GCM10009768_30940</name>
</gene>
<dbReference type="InterPro" id="IPR001789">
    <property type="entry name" value="Sig_transdc_resp-reg_receiver"/>
</dbReference>
<dbReference type="Pfam" id="PF00486">
    <property type="entry name" value="Trans_reg_C"/>
    <property type="match status" value="1"/>
</dbReference>
<keyword evidence="3" id="KW-0805">Transcription regulation</keyword>
<dbReference type="PANTHER" id="PTHR48111:SF1">
    <property type="entry name" value="TWO-COMPONENT RESPONSE REGULATOR ORR33"/>
    <property type="match status" value="1"/>
</dbReference>